<dbReference type="InterPro" id="IPR039421">
    <property type="entry name" value="Type_1_exporter"/>
</dbReference>
<evidence type="ECO:0000256" key="7">
    <source>
        <dbReference type="ARBA" id="ARBA00022989"/>
    </source>
</evidence>
<dbReference type="Pfam" id="PF00664">
    <property type="entry name" value="ABC_membrane"/>
    <property type="match status" value="1"/>
</dbReference>
<feature type="transmembrane region" description="Helical" evidence="9">
    <location>
        <begin position="126"/>
        <end position="147"/>
    </location>
</feature>
<evidence type="ECO:0000256" key="6">
    <source>
        <dbReference type="ARBA" id="ARBA00022840"/>
    </source>
</evidence>
<keyword evidence="8 9" id="KW-0472">Membrane</keyword>
<feature type="domain" description="ABC transporter" evidence="10">
    <location>
        <begin position="332"/>
        <end position="567"/>
    </location>
</feature>
<dbReference type="Gene3D" id="3.40.50.300">
    <property type="entry name" value="P-loop containing nucleotide triphosphate hydrolases"/>
    <property type="match status" value="1"/>
</dbReference>
<keyword evidence="2" id="KW-0813">Transport</keyword>
<dbReference type="FunFam" id="3.40.50.300:FF:000221">
    <property type="entry name" value="Multidrug ABC transporter ATP-binding protein"/>
    <property type="match status" value="1"/>
</dbReference>
<evidence type="ECO:0000259" key="11">
    <source>
        <dbReference type="PROSITE" id="PS50929"/>
    </source>
</evidence>
<dbReference type="Pfam" id="PF00005">
    <property type="entry name" value="ABC_tran"/>
    <property type="match status" value="1"/>
</dbReference>
<dbReference type="AlphaFoldDB" id="A0A6N2ZXW2"/>
<keyword evidence="7 9" id="KW-1133">Transmembrane helix</keyword>
<evidence type="ECO:0000256" key="1">
    <source>
        <dbReference type="ARBA" id="ARBA00004651"/>
    </source>
</evidence>
<dbReference type="PROSITE" id="PS50893">
    <property type="entry name" value="ABC_TRANSPORTER_2"/>
    <property type="match status" value="1"/>
</dbReference>
<dbReference type="InterPro" id="IPR036640">
    <property type="entry name" value="ABC1_TM_sf"/>
</dbReference>
<reference evidence="12" key="1">
    <citation type="submission" date="2019-11" db="EMBL/GenBank/DDBJ databases">
        <authorList>
            <person name="Feng L."/>
        </authorList>
    </citation>
    <scope>NUCLEOTIDE SEQUENCE</scope>
    <source>
        <strain evidence="12">ElimosumLFYP34</strain>
    </source>
</reference>
<dbReference type="SUPFAM" id="SSF90123">
    <property type="entry name" value="ABC transporter transmembrane region"/>
    <property type="match status" value="1"/>
</dbReference>
<feature type="transmembrane region" description="Helical" evidence="9">
    <location>
        <begin position="52"/>
        <end position="80"/>
    </location>
</feature>
<sequence length="575" mass="63385">MTRLFKFIIPYRKTLILVVMLLFLQTLGTLYIPTLTADIVNNGIVYGDIPYIIRTGGIMLLFAVLTGIFAILGTWFSAILSSGTGRDIRNALFRKAQRFSINDFNSIGTASMITRNTSDVNQIQQALIMVLQMMLPAPIMAIAGLILAFSKNAFMGGIIVVTMVIFMILAVIIERKTMPLFGLLQTGMDKINRFMREYITGVRVIRAFNRTDFERRRVNTSFEAYAQTAIRINKIFAVAMPLVLMLLNLCTLAIIWFGGIQIGQGAMEIGDIMAVIEYAMLILFYLVMAVMVFTMIPRAEACAKRISEVLELDPEIADAPAELTAELSEEKLAFHHVTFCYQGAEEPVLSDLNFSCRAGETTAIIGGTGSGKSTIASLIPRFYDIQAGTITIDGVDIKTLSQKTLRDKIGFVPQKAFLFSGTIADNLRYGKEDATMDELRRAARIAQADAFIGDLKYGYETRVAQGGNNFSGGQKQRLAIARALVKKADVYIFDDSFSALDFKTDANLRAALKAEVHGAAIIVVAQRVSSIVDADQIIVLDNSVIAGKGTHRELLENCPVYREIAESQLSKEELA</sequence>
<feature type="transmembrane region" description="Helical" evidence="9">
    <location>
        <begin position="278"/>
        <end position="296"/>
    </location>
</feature>
<dbReference type="InterPro" id="IPR003439">
    <property type="entry name" value="ABC_transporter-like_ATP-bd"/>
</dbReference>
<dbReference type="InterPro" id="IPR011527">
    <property type="entry name" value="ABC1_TM_dom"/>
</dbReference>
<name>A0A6N2ZXW2_EUBLI</name>
<evidence type="ECO:0000256" key="2">
    <source>
        <dbReference type="ARBA" id="ARBA00022448"/>
    </source>
</evidence>
<dbReference type="SMART" id="SM00382">
    <property type="entry name" value="AAA"/>
    <property type="match status" value="1"/>
</dbReference>
<feature type="domain" description="ABC transmembrane type-1" evidence="11">
    <location>
        <begin position="16"/>
        <end position="298"/>
    </location>
</feature>
<comment type="subcellular location">
    <subcellularLocation>
        <location evidence="1">Cell membrane</location>
        <topology evidence="1">Multi-pass membrane protein</topology>
    </subcellularLocation>
</comment>
<proteinExistence type="predicted"/>
<dbReference type="PROSITE" id="PS50929">
    <property type="entry name" value="ABC_TM1F"/>
    <property type="match status" value="1"/>
</dbReference>
<evidence type="ECO:0000256" key="4">
    <source>
        <dbReference type="ARBA" id="ARBA00022692"/>
    </source>
</evidence>
<dbReference type="SUPFAM" id="SSF52540">
    <property type="entry name" value="P-loop containing nucleoside triphosphate hydrolases"/>
    <property type="match status" value="1"/>
</dbReference>
<dbReference type="InterPro" id="IPR027417">
    <property type="entry name" value="P-loop_NTPase"/>
</dbReference>
<evidence type="ECO:0000313" key="12">
    <source>
        <dbReference type="EMBL" id="VYT84454.1"/>
    </source>
</evidence>
<evidence type="ECO:0000256" key="3">
    <source>
        <dbReference type="ARBA" id="ARBA00022475"/>
    </source>
</evidence>
<evidence type="ECO:0000259" key="10">
    <source>
        <dbReference type="PROSITE" id="PS50893"/>
    </source>
</evidence>
<keyword evidence="6 12" id="KW-0067">ATP-binding</keyword>
<dbReference type="PANTHER" id="PTHR43394">
    <property type="entry name" value="ATP-DEPENDENT PERMEASE MDL1, MITOCHONDRIAL"/>
    <property type="match status" value="1"/>
</dbReference>
<evidence type="ECO:0000256" key="8">
    <source>
        <dbReference type="ARBA" id="ARBA00023136"/>
    </source>
</evidence>
<dbReference type="GO" id="GO:0005886">
    <property type="term" value="C:plasma membrane"/>
    <property type="evidence" value="ECO:0007669"/>
    <property type="project" value="UniProtKB-SubCell"/>
</dbReference>
<dbReference type="GO" id="GO:0016887">
    <property type="term" value="F:ATP hydrolysis activity"/>
    <property type="evidence" value="ECO:0007669"/>
    <property type="project" value="InterPro"/>
</dbReference>
<dbReference type="EMBL" id="CACRTR010000003">
    <property type="protein sequence ID" value="VYT84454.1"/>
    <property type="molecule type" value="Genomic_DNA"/>
</dbReference>
<keyword evidence="4 9" id="KW-0812">Transmembrane</keyword>
<evidence type="ECO:0000256" key="5">
    <source>
        <dbReference type="ARBA" id="ARBA00022741"/>
    </source>
</evidence>
<gene>
    <name evidence="12" type="ORF">ELLFYP34_02055</name>
</gene>
<keyword evidence="5" id="KW-0547">Nucleotide-binding</keyword>
<organism evidence="12">
    <name type="scientific">Eubacterium limosum</name>
    <dbReference type="NCBI Taxonomy" id="1736"/>
    <lineage>
        <taxon>Bacteria</taxon>
        <taxon>Bacillati</taxon>
        <taxon>Bacillota</taxon>
        <taxon>Clostridia</taxon>
        <taxon>Eubacteriales</taxon>
        <taxon>Eubacteriaceae</taxon>
        <taxon>Eubacterium</taxon>
    </lineage>
</organism>
<keyword evidence="3" id="KW-1003">Cell membrane</keyword>
<feature type="transmembrane region" description="Helical" evidence="9">
    <location>
        <begin position="153"/>
        <end position="173"/>
    </location>
</feature>
<dbReference type="InterPro" id="IPR003593">
    <property type="entry name" value="AAA+_ATPase"/>
</dbReference>
<dbReference type="PROSITE" id="PS00211">
    <property type="entry name" value="ABC_TRANSPORTER_1"/>
    <property type="match status" value="1"/>
</dbReference>
<dbReference type="GO" id="GO:0005524">
    <property type="term" value="F:ATP binding"/>
    <property type="evidence" value="ECO:0007669"/>
    <property type="project" value="UniProtKB-KW"/>
</dbReference>
<protein>
    <submittedName>
        <fullName evidence="12">Putative ABC transporter ATP-binding protein</fullName>
    </submittedName>
</protein>
<evidence type="ECO:0000256" key="9">
    <source>
        <dbReference type="SAM" id="Phobius"/>
    </source>
</evidence>
<dbReference type="InterPro" id="IPR017871">
    <property type="entry name" value="ABC_transporter-like_CS"/>
</dbReference>
<dbReference type="CDD" id="cd18548">
    <property type="entry name" value="ABC_6TM_Tm287_like"/>
    <property type="match status" value="1"/>
</dbReference>
<dbReference type="PANTHER" id="PTHR43394:SF1">
    <property type="entry name" value="ATP-BINDING CASSETTE SUB-FAMILY B MEMBER 10, MITOCHONDRIAL"/>
    <property type="match status" value="1"/>
</dbReference>
<accession>A0A6N2ZXW2</accession>
<dbReference type="Gene3D" id="1.20.1560.10">
    <property type="entry name" value="ABC transporter type 1, transmembrane domain"/>
    <property type="match status" value="1"/>
</dbReference>
<dbReference type="GO" id="GO:0015421">
    <property type="term" value="F:ABC-type oligopeptide transporter activity"/>
    <property type="evidence" value="ECO:0007669"/>
    <property type="project" value="TreeGrafter"/>
</dbReference>
<feature type="transmembrane region" description="Helical" evidence="9">
    <location>
        <begin position="235"/>
        <end position="258"/>
    </location>
</feature>